<dbReference type="Pfam" id="PF08429">
    <property type="entry name" value="PLU-1"/>
    <property type="match status" value="1"/>
</dbReference>
<keyword evidence="4" id="KW-0175">Coiled coil</keyword>
<evidence type="ECO:0000256" key="1">
    <source>
        <dbReference type="ARBA" id="ARBA00022723"/>
    </source>
</evidence>
<feature type="domain" description="JmjC" evidence="5">
    <location>
        <begin position="1"/>
        <end position="86"/>
    </location>
</feature>
<proteinExistence type="predicted"/>
<evidence type="ECO:0000256" key="3">
    <source>
        <dbReference type="ARBA" id="ARBA00023004"/>
    </source>
</evidence>
<dbReference type="PANTHER" id="PTHR10694:SF33">
    <property type="entry name" value="LYSINE-SPECIFIC DEMETHYLASE 5"/>
    <property type="match status" value="1"/>
</dbReference>
<evidence type="ECO:0000256" key="2">
    <source>
        <dbReference type="ARBA" id="ARBA00022737"/>
    </source>
</evidence>
<dbReference type="GO" id="GO:0000785">
    <property type="term" value="C:chromatin"/>
    <property type="evidence" value="ECO:0007669"/>
    <property type="project" value="TreeGrafter"/>
</dbReference>
<dbReference type="InterPro" id="IPR003347">
    <property type="entry name" value="JmjC_dom"/>
</dbReference>
<dbReference type="AlphaFoldDB" id="A0A815N537"/>
<evidence type="ECO:0000256" key="4">
    <source>
        <dbReference type="SAM" id="Coils"/>
    </source>
</evidence>
<dbReference type="Gene3D" id="2.60.120.650">
    <property type="entry name" value="Cupin"/>
    <property type="match status" value="1"/>
</dbReference>
<dbReference type="Pfam" id="PF02373">
    <property type="entry name" value="JmjC"/>
    <property type="match status" value="1"/>
</dbReference>
<keyword evidence="2" id="KW-0677">Repeat</keyword>
<dbReference type="SUPFAM" id="SSF51197">
    <property type="entry name" value="Clavaminate synthase-like"/>
    <property type="match status" value="1"/>
</dbReference>
<dbReference type="EMBL" id="CAJNOU010004230">
    <property type="protein sequence ID" value="CAF1432594.1"/>
    <property type="molecule type" value="Genomic_DNA"/>
</dbReference>
<dbReference type="PROSITE" id="PS51184">
    <property type="entry name" value="JMJC"/>
    <property type="match status" value="1"/>
</dbReference>
<dbReference type="GO" id="GO:0005634">
    <property type="term" value="C:nucleus"/>
    <property type="evidence" value="ECO:0007669"/>
    <property type="project" value="TreeGrafter"/>
</dbReference>
<name>A0A815N537_9BILA</name>
<sequence length="604" mass="70691">MKSYAPELFSKTPDLLHHLVTTMNPSVLIRDGVPVVRTHQHAGEFVITFSRAYHAGFNQGFNFAEANNFCPADWLSMGRCAIDHYKEMKRYSVFSHDELICKLASECQYLDPAIGDATKFELDYIGVTDADRACFELMPDDERQCDACKTTGFLSAISCLCKPNILVCINHGDQLCSCSPKKYCLWYRYTIDEMSNMLDALRERLDLCQKWKILVNRLISNDHQNLIDFNDIEKHTTSGVLCLRDDIRIKMEDKLAEAIEYRQMAKNILKRITCKDELIENNNNGNDFKKKKKNFNDENKVTLNDINQLKNRVKSIDELIENNNNGNDFKKKKKNFNDENKVTLNDINQLKNRVKSIGITFNEMKTIQNILTDCLHYQDEIKILLQSDKLQSTDVYSNYIERLKLFCQASIWYELVQKTLNRTISSSKLRSLISSGQTFQALHKQIQQKINELQIQLQQLEHWDEKTRPLTKEEPHPTLNTLEQFVKSVNEANIHLNSIDKIKTLINECHLWNEKFEQMQQGEHYPFLSSYEQLYEQTRHFHIDLEPLKLIEQTILQVRSLLEKTQTVFRRPDSNLTLIEVEILNKNVHKILKLENVWIKMHIT</sequence>
<dbReference type="Proteomes" id="UP000663889">
    <property type="component" value="Unassembled WGS sequence"/>
</dbReference>
<organism evidence="6 7">
    <name type="scientific">Rotaria sordida</name>
    <dbReference type="NCBI Taxonomy" id="392033"/>
    <lineage>
        <taxon>Eukaryota</taxon>
        <taxon>Metazoa</taxon>
        <taxon>Spiralia</taxon>
        <taxon>Gnathifera</taxon>
        <taxon>Rotifera</taxon>
        <taxon>Eurotatoria</taxon>
        <taxon>Bdelloidea</taxon>
        <taxon>Philodinida</taxon>
        <taxon>Philodinidae</taxon>
        <taxon>Rotaria</taxon>
    </lineage>
</organism>
<dbReference type="GO" id="GO:0006355">
    <property type="term" value="P:regulation of DNA-templated transcription"/>
    <property type="evidence" value="ECO:0007669"/>
    <property type="project" value="TreeGrafter"/>
</dbReference>
<dbReference type="GO" id="GO:0034647">
    <property type="term" value="F:histone H3K4me/H3K4me2/H3K4me3 demethylase activity"/>
    <property type="evidence" value="ECO:0007669"/>
    <property type="project" value="TreeGrafter"/>
</dbReference>
<dbReference type="InterPro" id="IPR048615">
    <property type="entry name" value="KDM5_C-hel"/>
</dbReference>
<dbReference type="Pfam" id="PF02928">
    <property type="entry name" value="zf-C5HC2"/>
    <property type="match status" value="1"/>
</dbReference>
<comment type="caution">
    <text evidence="6">The sequence shown here is derived from an EMBL/GenBank/DDBJ whole genome shotgun (WGS) entry which is preliminary data.</text>
</comment>
<dbReference type="PANTHER" id="PTHR10694">
    <property type="entry name" value="LYSINE-SPECIFIC DEMETHYLASE"/>
    <property type="match status" value="1"/>
</dbReference>
<protein>
    <recommendedName>
        <fullName evidence="5">JmjC domain-containing protein</fullName>
    </recommendedName>
</protein>
<evidence type="ECO:0000313" key="6">
    <source>
        <dbReference type="EMBL" id="CAF1432594.1"/>
    </source>
</evidence>
<evidence type="ECO:0000259" key="5">
    <source>
        <dbReference type="PROSITE" id="PS51184"/>
    </source>
</evidence>
<evidence type="ECO:0000313" key="7">
    <source>
        <dbReference type="Proteomes" id="UP000663889"/>
    </source>
</evidence>
<dbReference type="GO" id="GO:0046872">
    <property type="term" value="F:metal ion binding"/>
    <property type="evidence" value="ECO:0007669"/>
    <property type="project" value="UniProtKB-KW"/>
</dbReference>
<dbReference type="Pfam" id="PF21323">
    <property type="entry name" value="KDM5_C-hel"/>
    <property type="match status" value="1"/>
</dbReference>
<dbReference type="InterPro" id="IPR013637">
    <property type="entry name" value="Lys_sp_deMease-like_dom"/>
</dbReference>
<reference evidence="6" key="1">
    <citation type="submission" date="2021-02" db="EMBL/GenBank/DDBJ databases">
        <authorList>
            <person name="Nowell W R."/>
        </authorList>
    </citation>
    <scope>NUCLEOTIDE SEQUENCE</scope>
</reference>
<keyword evidence="1" id="KW-0479">Metal-binding</keyword>
<keyword evidence="3" id="KW-0408">Iron</keyword>
<accession>A0A815N537</accession>
<dbReference type="InterPro" id="IPR004198">
    <property type="entry name" value="Znf_C5HC2"/>
</dbReference>
<gene>
    <name evidence="6" type="ORF">SEV965_LOCUS32823</name>
</gene>
<feature type="coiled-coil region" evidence="4">
    <location>
        <begin position="292"/>
        <end position="353"/>
    </location>
</feature>